<dbReference type="Gene3D" id="1.10.287.130">
    <property type="match status" value="1"/>
</dbReference>
<dbReference type="InterPro" id="IPR003661">
    <property type="entry name" value="HisK_dim/P_dom"/>
</dbReference>
<evidence type="ECO:0000256" key="4">
    <source>
        <dbReference type="ARBA" id="ARBA00022553"/>
    </source>
</evidence>
<dbReference type="PANTHER" id="PTHR45528:SF12">
    <property type="entry name" value="SENSOR HISTIDINE KINASE ARSS"/>
    <property type="match status" value="1"/>
</dbReference>
<dbReference type="SUPFAM" id="SSF158472">
    <property type="entry name" value="HAMP domain-like"/>
    <property type="match status" value="1"/>
</dbReference>
<dbReference type="SUPFAM" id="SSF55874">
    <property type="entry name" value="ATPase domain of HSP90 chaperone/DNA topoisomerase II/histidine kinase"/>
    <property type="match status" value="1"/>
</dbReference>
<dbReference type="NCBIfam" id="NF038389">
    <property type="entry name" value="ArsS_fam_HK"/>
    <property type="match status" value="1"/>
</dbReference>
<keyword evidence="8 10" id="KW-1133">Transmembrane helix</keyword>
<dbReference type="RefSeq" id="WP_345972363.1">
    <property type="nucleotide sequence ID" value="NZ_CP147920.1"/>
</dbReference>
<dbReference type="InterPro" id="IPR003660">
    <property type="entry name" value="HAMP_dom"/>
</dbReference>
<dbReference type="SUPFAM" id="SSF47384">
    <property type="entry name" value="Homodimeric domain of signal transducing histidine kinase"/>
    <property type="match status" value="1"/>
</dbReference>
<evidence type="ECO:0000313" key="14">
    <source>
        <dbReference type="Proteomes" id="UP001447842"/>
    </source>
</evidence>
<dbReference type="InterPro" id="IPR005467">
    <property type="entry name" value="His_kinase_dom"/>
</dbReference>
<organism evidence="13 14">
    <name type="scientific">Sulfurimonas diazotrophicus</name>
    <dbReference type="NCBI Taxonomy" id="3131939"/>
    <lineage>
        <taxon>Bacteria</taxon>
        <taxon>Pseudomonadati</taxon>
        <taxon>Campylobacterota</taxon>
        <taxon>Epsilonproteobacteria</taxon>
        <taxon>Campylobacterales</taxon>
        <taxon>Sulfurimonadaceae</taxon>
        <taxon>Sulfurimonas</taxon>
    </lineage>
</organism>
<dbReference type="PANTHER" id="PTHR45528">
    <property type="entry name" value="SENSOR HISTIDINE KINASE CPXA"/>
    <property type="match status" value="1"/>
</dbReference>
<dbReference type="Pfam" id="PF00672">
    <property type="entry name" value="HAMP"/>
    <property type="match status" value="1"/>
</dbReference>
<feature type="domain" description="HAMP" evidence="12">
    <location>
        <begin position="176"/>
        <end position="228"/>
    </location>
</feature>
<dbReference type="CDD" id="cd06225">
    <property type="entry name" value="HAMP"/>
    <property type="match status" value="1"/>
</dbReference>
<protein>
    <recommendedName>
        <fullName evidence="3">histidine kinase</fullName>
        <ecNumber evidence="3">2.7.13.3</ecNumber>
    </recommendedName>
</protein>
<dbReference type="Proteomes" id="UP001447842">
    <property type="component" value="Chromosome"/>
</dbReference>
<reference evidence="13 14" key="1">
    <citation type="submission" date="2024-03" db="EMBL/GenBank/DDBJ databases">
        <title>Sulfurimonas sp. HSL3-1.</title>
        <authorList>
            <person name="Wang S."/>
        </authorList>
    </citation>
    <scope>NUCLEOTIDE SEQUENCE [LARGE SCALE GENOMIC DNA]</scope>
    <source>
        <strain evidence="13 14">HSL3-1</strain>
    </source>
</reference>
<name>A0ABZ3H8H9_9BACT</name>
<keyword evidence="14" id="KW-1185">Reference proteome</keyword>
<dbReference type="InterPro" id="IPR050398">
    <property type="entry name" value="HssS/ArlS-like"/>
</dbReference>
<dbReference type="SMART" id="SM00304">
    <property type="entry name" value="HAMP"/>
    <property type="match status" value="1"/>
</dbReference>
<dbReference type="EMBL" id="CP147920">
    <property type="protein sequence ID" value="XAU14697.1"/>
    <property type="molecule type" value="Genomic_DNA"/>
</dbReference>
<dbReference type="PROSITE" id="PS50109">
    <property type="entry name" value="HIS_KIN"/>
    <property type="match status" value="1"/>
</dbReference>
<keyword evidence="4" id="KW-0597">Phosphoprotein</keyword>
<keyword evidence="5" id="KW-0808">Transferase</keyword>
<feature type="domain" description="Histidine kinase" evidence="11">
    <location>
        <begin position="236"/>
        <end position="426"/>
    </location>
</feature>
<evidence type="ECO:0000256" key="5">
    <source>
        <dbReference type="ARBA" id="ARBA00022679"/>
    </source>
</evidence>
<evidence type="ECO:0000256" key="6">
    <source>
        <dbReference type="ARBA" id="ARBA00022692"/>
    </source>
</evidence>
<evidence type="ECO:0000256" key="9">
    <source>
        <dbReference type="ARBA" id="ARBA00023136"/>
    </source>
</evidence>
<comment type="subcellular location">
    <subcellularLocation>
        <location evidence="2">Membrane</location>
        <topology evidence="2">Multi-pass membrane protein</topology>
    </subcellularLocation>
</comment>
<evidence type="ECO:0000256" key="7">
    <source>
        <dbReference type="ARBA" id="ARBA00022777"/>
    </source>
</evidence>
<feature type="transmembrane region" description="Helical" evidence="10">
    <location>
        <begin position="7"/>
        <end position="26"/>
    </location>
</feature>
<dbReference type="Gene3D" id="3.30.565.10">
    <property type="entry name" value="Histidine kinase-like ATPase, C-terminal domain"/>
    <property type="match status" value="1"/>
</dbReference>
<dbReference type="InterPro" id="IPR036097">
    <property type="entry name" value="HisK_dim/P_sf"/>
</dbReference>
<evidence type="ECO:0000259" key="12">
    <source>
        <dbReference type="PROSITE" id="PS50885"/>
    </source>
</evidence>
<keyword evidence="9 10" id="KW-0472">Membrane</keyword>
<proteinExistence type="predicted"/>
<evidence type="ECO:0000256" key="3">
    <source>
        <dbReference type="ARBA" id="ARBA00012438"/>
    </source>
</evidence>
<evidence type="ECO:0000256" key="8">
    <source>
        <dbReference type="ARBA" id="ARBA00022989"/>
    </source>
</evidence>
<comment type="catalytic activity">
    <reaction evidence="1">
        <text>ATP + protein L-histidine = ADP + protein N-phospho-L-histidine.</text>
        <dbReference type="EC" id="2.7.13.3"/>
    </reaction>
</comment>
<evidence type="ECO:0000313" key="13">
    <source>
        <dbReference type="EMBL" id="XAU14697.1"/>
    </source>
</evidence>
<gene>
    <name evidence="13" type="ORF">WCY31_10650</name>
</gene>
<keyword evidence="7 13" id="KW-0418">Kinase</keyword>
<dbReference type="InterPro" id="IPR036890">
    <property type="entry name" value="HATPase_C_sf"/>
</dbReference>
<accession>A0ABZ3H8H9</accession>
<sequence>MRRNAVLLTILFAFAVTLISVTFVFWEFYKNNRAQYIDNIFNKYTVITQIYREHMMKHTSEAILEANLAVYGLSNIQGDAAVRAVFDKADILKRVGFQEVVRTMHFSNEAMHALDRVSDLRATMLESEGKIYFFLETPQGRFLLLDEQLRPYFPTHLLSAYLTIVFVIAWAVFIIWRRIRPLRILTKRVIRYAGGDRDVVFEMRGGNEIAILANELEQARKNINTLIESRTLFLRNVMHELKTPIAKGRISAELLAEPKQKARFNNIFLRLEQLINEFAMIEEASSGFGNKHIGTYRLVDLIDEAIDQSMLEPEMISVDVDSSERMACDFTMMATVIKNMIDNGVKYSPDKRVAISMEGKELVFENRGEKLRHPLRYYVEPFTKEHPARNSFGLGLYLVDAILHAHDLQLAYAYDEGVNRFYITAL</sequence>
<evidence type="ECO:0000259" key="11">
    <source>
        <dbReference type="PROSITE" id="PS50109"/>
    </source>
</evidence>
<dbReference type="PROSITE" id="PS50885">
    <property type="entry name" value="HAMP"/>
    <property type="match status" value="1"/>
</dbReference>
<feature type="transmembrane region" description="Helical" evidence="10">
    <location>
        <begin position="158"/>
        <end position="176"/>
    </location>
</feature>
<keyword evidence="6 10" id="KW-0812">Transmembrane</keyword>
<evidence type="ECO:0000256" key="2">
    <source>
        <dbReference type="ARBA" id="ARBA00004141"/>
    </source>
</evidence>
<dbReference type="InterPro" id="IPR047994">
    <property type="entry name" value="ArsS-like"/>
</dbReference>
<evidence type="ECO:0000256" key="1">
    <source>
        <dbReference type="ARBA" id="ARBA00000085"/>
    </source>
</evidence>
<dbReference type="GO" id="GO:0016301">
    <property type="term" value="F:kinase activity"/>
    <property type="evidence" value="ECO:0007669"/>
    <property type="project" value="UniProtKB-KW"/>
</dbReference>
<dbReference type="CDD" id="cd00082">
    <property type="entry name" value="HisKA"/>
    <property type="match status" value="1"/>
</dbReference>
<dbReference type="EC" id="2.7.13.3" evidence="3"/>
<dbReference type="SMART" id="SM00388">
    <property type="entry name" value="HisKA"/>
    <property type="match status" value="1"/>
</dbReference>
<evidence type="ECO:0000256" key="10">
    <source>
        <dbReference type="SAM" id="Phobius"/>
    </source>
</evidence>